<comment type="caution">
    <text evidence="1">The sequence shown here is derived from an EMBL/GenBank/DDBJ whole genome shotgun (WGS) entry which is preliminary data.</text>
</comment>
<organism evidence="1 2">
    <name type="scientific">Campylobacter concisus UNSWCS</name>
    <dbReference type="NCBI Taxonomy" id="1242968"/>
    <lineage>
        <taxon>Bacteria</taxon>
        <taxon>Pseudomonadati</taxon>
        <taxon>Campylobacterota</taxon>
        <taxon>Epsilonproteobacteria</taxon>
        <taxon>Campylobacterales</taxon>
        <taxon>Campylobacteraceae</taxon>
        <taxon>Campylobacter</taxon>
    </lineage>
</organism>
<reference evidence="1 2" key="1">
    <citation type="journal article" date="2013" name="BMC Genomics">
        <title>Comparative genomics of Campylobacter concisus isolates reveals genetic diversity and provides insights into disease association.</title>
        <authorList>
            <person name="Deshpande N.P."/>
            <person name="Kaakoush N.O."/>
            <person name="Wilkins M.R."/>
            <person name="Mitchell H.M."/>
        </authorList>
    </citation>
    <scope>NUCLEOTIDE SEQUENCE [LARGE SCALE GENOMIC DNA]</scope>
    <source>
        <strain evidence="1 2">UNSWCS</strain>
    </source>
</reference>
<gene>
    <name evidence="1" type="ORF">UNSWCS_1001</name>
</gene>
<proteinExistence type="predicted"/>
<dbReference type="Proteomes" id="UP000016620">
    <property type="component" value="Unassembled WGS sequence"/>
</dbReference>
<evidence type="ECO:0000313" key="2">
    <source>
        <dbReference type="Proteomes" id="UP000016620"/>
    </source>
</evidence>
<sequence length="53" mass="6376">MAYFKKFSFYMQMLGLKSIKRSLNLERKIVNFRLKPMRSTACVLLQKSKFKIL</sequence>
<protein>
    <submittedName>
        <fullName evidence="1">Uncharacterized protein</fullName>
    </submittedName>
</protein>
<evidence type="ECO:0000313" key="1">
    <source>
        <dbReference type="EMBL" id="ERJ29626.1"/>
    </source>
</evidence>
<accession>U2EZJ0</accession>
<name>U2EZJ0_9BACT</name>
<dbReference type="EMBL" id="ANNG01000011">
    <property type="protein sequence ID" value="ERJ29626.1"/>
    <property type="molecule type" value="Genomic_DNA"/>
</dbReference>
<dbReference type="AlphaFoldDB" id="U2EZJ0"/>